<organism evidence="1 2">
    <name type="scientific">Demequina activiva</name>
    <dbReference type="NCBI Taxonomy" id="1582364"/>
    <lineage>
        <taxon>Bacteria</taxon>
        <taxon>Bacillati</taxon>
        <taxon>Actinomycetota</taxon>
        <taxon>Actinomycetes</taxon>
        <taxon>Micrococcales</taxon>
        <taxon>Demequinaceae</taxon>
        <taxon>Demequina</taxon>
    </lineage>
</organism>
<evidence type="ECO:0000313" key="1">
    <source>
        <dbReference type="EMBL" id="GIG53325.1"/>
    </source>
</evidence>
<reference evidence="1" key="1">
    <citation type="submission" date="2021-01" db="EMBL/GenBank/DDBJ databases">
        <title>Whole genome shotgun sequence of Demequina activiva NBRC 110675.</title>
        <authorList>
            <person name="Komaki H."/>
            <person name="Tamura T."/>
        </authorList>
    </citation>
    <scope>NUCLEOTIDE SEQUENCE</scope>
    <source>
        <strain evidence="1">NBRC 110675</strain>
    </source>
</reference>
<sequence>MTTHWLPGDFEHPLRVDVVAGIHLRPISPDDLAIDMPAVMGNQPMLWAKYGDAWGWPPEDMSAEADREDLARHAREMVTHESFNYAILPADESALYGCIYIDPAEPAVGPGGPVADVSFWVTADAPAGLGDTVREYVPAWLAREWPFQTVRYPFGELG</sequence>
<accession>A0A919PZ15</accession>
<dbReference type="EMBL" id="BONR01000001">
    <property type="protein sequence ID" value="GIG53325.1"/>
    <property type="molecule type" value="Genomic_DNA"/>
</dbReference>
<evidence type="ECO:0000313" key="2">
    <source>
        <dbReference type="Proteomes" id="UP000652354"/>
    </source>
</evidence>
<gene>
    <name evidence="1" type="ORF">Dac01nite_00770</name>
</gene>
<protein>
    <recommendedName>
        <fullName evidence="3">N-acetyltransferase</fullName>
    </recommendedName>
</protein>
<comment type="caution">
    <text evidence="1">The sequence shown here is derived from an EMBL/GenBank/DDBJ whole genome shotgun (WGS) entry which is preliminary data.</text>
</comment>
<keyword evidence="2" id="KW-1185">Reference proteome</keyword>
<evidence type="ECO:0008006" key="3">
    <source>
        <dbReference type="Google" id="ProtNLM"/>
    </source>
</evidence>
<dbReference type="Proteomes" id="UP000652354">
    <property type="component" value="Unassembled WGS sequence"/>
</dbReference>
<dbReference type="RefSeq" id="WP_203652807.1">
    <property type="nucleotide sequence ID" value="NZ_BONR01000001.1"/>
</dbReference>
<dbReference type="AlphaFoldDB" id="A0A919PZ15"/>
<proteinExistence type="predicted"/>
<name>A0A919PZ15_9MICO</name>